<sequence length="140" mass="16045">MRFFASSLAQVIHRDHRTIQFYCPANNPQAVCTRVTERQNDRPNANPLFMAVRDATAVYGKTSAYNCINLKSDDHYCCPTNSYHFHGDDEITRVRRGQLKRKCVHIPQLNEVPPCCGGHPKATLIRRQDSSNMHEKSWTA</sequence>
<keyword evidence="2" id="KW-1185">Reference proteome</keyword>
<protein>
    <submittedName>
        <fullName evidence="1">Uncharacterized protein</fullName>
    </submittedName>
</protein>
<evidence type="ECO:0000313" key="1">
    <source>
        <dbReference type="EMBL" id="POW14988.1"/>
    </source>
</evidence>
<dbReference type="AlphaFoldDB" id="A0A2S4VZQ3"/>
<accession>A0A2S4VZQ3</accession>
<dbReference type="Proteomes" id="UP000239156">
    <property type="component" value="Unassembled WGS sequence"/>
</dbReference>
<comment type="caution">
    <text evidence="1">The sequence shown here is derived from an EMBL/GenBank/DDBJ whole genome shotgun (WGS) entry which is preliminary data.</text>
</comment>
<evidence type="ECO:0000313" key="2">
    <source>
        <dbReference type="Proteomes" id="UP000239156"/>
    </source>
</evidence>
<dbReference type="EMBL" id="PKSL01000015">
    <property type="protein sequence ID" value="POW14988.1"/>
    <property type="molecule type" value="Genomic_DNA"/>
</dbReference>
<gene>
    <name evidence="1" type="ORF">PSTT_02575</name>
</gene>
<organism evidence="1 2">
    <name type="scientific">Puccinia striiformis</name>
    <dbReference type="NCBI Taxonomy" id="27350"/>
    <lineage>
        <taxon>Eukaryota</taxon>
        <taxon>Fungi</taxon>
        <taxon>Dikarya</taxon>
        <taxon>Basidiomycota</taxon>
        <taxon>Pucciniomycotina</taxon>
        <taxon>Pucciniomycetes</taxon>
        <taxon>Pucciniales</taxon>
        <taxon>Pucciniaceae</taxon>
        <taxon>Puccinia</taxon>
    </lineage>
</organism>
<name>A0A2S4VZQ3_9BASI</name>
<dbReference type="VEuPathDB" id="FungiDB:PSTT_02575"/>
<proteinExistence type="predicted"/>
<reference evidence="1" key="1">
    <citation type="submission" date="2017-12" db="EMBL/GenBank/DDBJ databases">
        <title>Gene loss provides genomic basis for host adaptation in cereal stripe rust fungi.</title>
        <authorList>
            <person name="Xia C."/>
        </authorList>
    </citation>
    <scope>NUCLEOTIDE SEQUENCE [LARGE SCALE GENOMIC DNA]</scope>
    <source>
        <strain evidence="1">93-210</strain>
    </source>
</reference>
<dbReference type="VEuPathDB" id="FungiDB:PSHT_15007"/>